<protein>
    <submittedName>
        <fullName evidence="1">Putative lipoprotein</fullName>
    </submittedName>
</protein>
<keyword evidence="1" id="KW-0449">Lipoprotein</keyword>
<sequence>MRVSLFFKAVPLVAAGLMVEGCASNPSTKATTADSVQASRLIAEKVAVAADAQRQYVDIVRDDKVVLARRQAAIDTDAVDVDFIGKPQELLQTMAFRYGYQYVESGRRSELRTINVRVARTAPIEVLRNVGYQLGTAADVELDKNTKTLRLIYGDVPANKG</sequence>
<dbReference type="EMBL" id="CCXZ01000025">
    <property type="protein sequence ID" value="CEG14769.1"/>
    <property type="molecule type" value="Genomic_DNA"/>
</dbReference>
<dbReference type="InterPro" id="IPR031817">
    <property type="entry name" value="DotD"/>
</dbReference>
<evidence type="ECO:0000313" key="1">
    <source>
        <dbReference type="EMBL" id="CEG14769.1"/>
    </source>
</evidence>
<dbReference type="AlphaFoldDB" id="A0A0U5BPI9"/>
<reference evidence="1 2" key="1">
    <citation type="submission" date="2014-09" db="EMBL/GenBank/DDBJ databases">
        <authorList>
            <person name="Regsiter A."/>
        </authorList>
    </citation>
    <scope>NUCLEOTIDE SEQUENCE [LARGE SCALE GENOMIC DNA]</scope>
</reference>
<dbReference type="InterPro" id="IPR038140">
    <property type="entry name" value="DotD_sf"/>
</dbReference>
<gene>
    <name evidence="1" type="ORF">XAC3562_1200092</name>
</gene>
<dbReference type="Pfam" id="PF16816">
    <property type="entry name" value="DotD"/>
    <property type="match status" value="1"/>
</dbReference>
<name>A0A0U5BPI9_XANCI</name>
<keyword evidence="2" id="KW-1185">Reference proteome</keyword>
<comment type="caution">
    <text evidence="1">The sequence shown here is derived from an EMBL/GenBank/DDBJ whole genome shotgun (WGS) entry which is preliminary data.</text>
</comment>
<evidence type="ECO:0000313" key="2">
    <source>
        <dbReference type="Proteomes" id="UP000052230"/>
    </source>
</evidence>
<dbReference type="Proteomes" id="UP000052230">
    <property type="component" value="Unassembled WGS sequence"/>
</dbReference>
<accession>A0A0U5BPI9</accession>
<proteinExistence type="predicted"/>
<dbReference type="RefSeq" id="WP_058958817.1">
    <property type="nucleotide sequence ID" value="NZ_CP020883.1"/>
</dbReference>
<dbReference type="Gene3D" id="3.55.50.60">
    <property type="entry name" value="DotD protein"/>
    <property type="match status" value="1"/>
</dbReference>
<organism evidence="1 2">
    <name type="scientific">Xanthomonas citri pv. citri</name>
    <dbReference type="NCBI Taxonomy" id="611301"/>
    <lineage>
        <taxon>Bacteria</taxon>
        <taxon>Pseudomonadati</taxon>
        <taxon>Pseudomonadota</taxon>
        <taxon>Gammaproteobacteria</taxon>
        <taxon>Lysobacterales</taxon>
        <taxon>Lysobacteraceae</taxon>
        <taxon>Xanthomonas</taxon>
    </lineage>
</organism>